<evidence type="ECO:0000256" key="6">
    <source>
        <dbReference type="SAM" id="Phobius"/>
    </source>
</evidence>
<accession>A0A9K3CXZ9</accession>
<evidence type="ECO:0000256" key="1">
    <source>
        <dbReference type="ARBA" id="ARBA00004141"/>
    </source>
</evidence>
<dbReference type="GO" id="GO:0016020">
    <property type="term" value="C:membrane"/>
    <property type="evidence" value="ECO:0007669"/>
    <property type="project" value="UniProtKB-SubCell"/>
</dbReference>
<keyword evidence="3 6" id="KW-1133">Transmembrane helix</keyword>
<feature type="transmembrane region" description="Helical" evidence="6">
    <location>
        <begin position="197"/>
        <end position="220"/>
    </location>
</feature>
<feature type="transmembrane region" description="Helical" evidence="6">
    <location>
        <begin position="53"/>
        <end position="78"/>
    </location>
</feature>
<name>A0A9K3CXZ9_9EUKA</name>
<evidence type="ECO:0000256" key="3">
    <source>
        <dbReference type="ARBA" id="ARBA00022989"/>
    </source>
</evidence>
<dbReference type="Pfam" id="PF04193">
    <property type="entry name" value="PQ-loop"/>
    <property type="match status" value="2"/>
</dbReference>
<dbReference type="Gene3D" id="1.20.1280.290">
    <property type="match status" value="1"/>
</dbReference>
<reference evidence="7 8" key="1">
    <citation type="journal article" date="2018" name="PLoS ONE">
        <title>The draft genome of Kipferlia bialata reveals reductive genome evolution in fornicate parasites.</title>
        <authorList>
            <person name="Tanifuji G."/>
            <person name="Takabayashi S."/>
            <person name="Kume K."/>
            <person name="Takagi M."/>
            <person name="Nakayama T."/>
            <person name="Kamikawa R."/>
            <person name="Inagaki Y."/>
            <person name="Hashimoto T."/>
        </authorList>
    </citation>
    <scope>NUCLEOTIDE SEQUENCE [LARGE SCALE GENOMIC DNA]</scope>
    <source>
        <strain evidence="7">NY0173</strain>
    </source>
</reference>
<keyword evidence="8" id="KW-1185">Reference proteome</keyword>
<evidence type="ECO:0000313" key="7">
    <source>
        <dbReference type="EMBL" id="GIQ84295.1"/>
    </source>
</evidence>
<evidence type="ECO:0000313" key="8">
    <source>
        <dbReference type="Proteomes" id="UP000265618"/>
    </source>
</evidence>
<feature type="region of interest" description="Disordered" evidence="5">
    <location>
        <begin position="271"/>
        <end position="291"/>
    </location>
</feature>
<keyword evidence="2 6" id="KW-0812">Transmembrane</keyword>
<comment type="subcellular location">
    <subcellularLocation>
        <location evidence="1">Membrane</location>
        <topology evidence="1">Multi-pass membrane protein</topology>
    </subcellularLocation>
</comment>
<evidence type="ECO:0000256" key="4">
    <source>
        <dbReference type="ARBA" id="ARBA00023136"/>
    </source>
</evidence>
<protein>
    <recommendedName>
        <fullName evidence="9">Cystinosin/ERS1p repeat</fullName>
    </recommendedName>
</protein>
<evidence type="ECO:0000256" key="2">
    <source>
        <dbReference type="ARBA" id="ARBA00022692"/>
    </source>
</evidence>
<dbReference type="Proteomes" id="UP000265618">
    <property type="component" value="Unassembled WGS sequence"/>
</dbReference>
<feature type="transmembrane region" description="Helical" evidence="6">
    <location>
        <begin position="226"/>
        <end position="249"/>
    </location>
</feature>
<feature type="transmembrane region" description="Helical" evidence="6">
    <location>
        <begin position="167"/>
        <end position="185"/>
    </location>
</feature>
<dbReference type="EMBL" id="BDIP01001383">
    <property type="protein sequence ID" value="GIQ84295.1"/>
    <property type="molecule type" value="Genomic_DNA"/>
</dbReference>
<proteinExistence type="predicted"/>
<organism evidence="7 8">
    <name type="scientific">Kipferlia bialata</name>
    <dbReference type="NCBI Taxonomy" id="797122"/>
    <lineage>
        <taxon>Eukaryota</taxon>
        <taxon>Metamonada</taxon>
        <taxon>Carpediemonas-like organisms</taxon>
        <taxon>Kipferlia</taxon>
    </lineage>
</organism>
<feature type="transmembrane region" description="Helical" evidence="6">
    <location>
        <begin position="98"/>
        <end position="119"/>
    </location>
</feature>
<evidence type="ECO:0008006" key="9">
    <source>
        <dbReference type="Google" id="ProtNLM"/>
    </source>
</evidence>
<feature type="transmembrane region" description="Helical" evidence="6">
    <location>
        <begin position="20"/>
        <end position="41"/>
    </location>
</feature>
<dbReference type="InterPro" id="IPR006603">
    <property type="entry name" value="PQ-loop_rpt"/>
</dbReference>
<comment type="caution">
    <text evidence="7">The sequence shown here is derived from an EMBL/GenBank/DDBJ whole genome shotgun (WGS) entry which is preliminary data.</text>
</comment>
<dbReference type="OrthoDB" id="19344at2759"/>
<feature type="transmembrane region" description="Helical" evidence="6">
    <location>
        <begin position="131"/>
        <end position="155"/>
    </location>
</feature>
<evidence type="ECO:0000256" key="5">
    <source>
        <dbReference type="SAM" id="MobiDB-lite"/>
    </source>
</evidence>
<dbReference type="AlphaFoldDB" id="A0A9K3CXZ9"/>
<gene>
    <name evidence="7" type="ORF">KIPB_005758</name>
</gene>
<sequence>MFPDPCNGGSTNYTDYCTGQSTASILLGLALALGTIGSSIPQITRIVGRKSSVGISGTFLLLANFNQYMVVLNCWMLDFPQLLGAFQSTSCIWDLIPFFQLLGLWSCYYIVWAAYIYYYKQENGKDSHYQYQFMTFVIFSALVIISMVGGTVWTIQVGPCNAPLYNFALSLGVISTIIGVCEWTPQIINTYRLKQQGSLSLIMLGIQMPGCGIIIIYYVFLDPQNWSTTIGYCFTFVQEVILVAFLVYYKLYYKGVVPDPSEVPQFFGGKKDKKEEKAGLLGDEVTSDYNY</sequence>
<keyword evidence="4 6" id="KW-0472">Membrane</keyword>